<evidence type="ECO:0000256" key="2">
    <source>
        <dbReference type="ARBA" id="ARBA00022475"/>
    </source>
</evidence>
<keyword evidence="2" id="KW-1003">Cell membrane</keyword>
<feature type="compositionally biased region" description="Basic residues" evidence="6">
    <location>
        <begin position="850"/>
        <end position="864"/>
    </location>
</feature>
<dbReference type="GO" id="GO:0005886">
    <property type="term" value="C:plasma membrane"/>
    <property type="evidence" value="ECO:0007669"/>
    <property type="project" value="UniProtKB-SubCell"/>
</dbReference>
<keyword evidence="4 7" id="KW-1133">Transmembrane helix</keyword>
<dbReference type="InterPro" id="IPR052159">
    <property type="entry name" value="Competence_DNA_uptake"/>
</dbReference>
<organism evidence="9 10">
    <name type="scientific">Bailinhaonella thermotolerans</name>
    <dbReference type="NCBI Taxonomy" id="1070861"/>
    <lineage>
        <taxon>Bacteria</taxon>
        <taxon>Bacillati</taxon>
        <taxon>Actinomycetota</taxon>
        <taxon>Actinomycetes</taxon>
        <taxon>Streptosporangiales</taxon>
        <taxon>Streptosporangiaceae</taxon>
        <taxon>Bailinhaonella</taxon>
    </lineage>
</organism>
<dbReference type="Pfam" id="PF03772">
    <property type="entry name" value="Competence"/>
    <property type="match status" value="1"/>
</dbReference>
<dbReference type="Proteomes" id="UP000265768">
    <property type="component" value="Unassembled WGS sequence"/>
</dbReference>
<comment type="subcellular location">
    <subcellularLocation>
        <location evidence="1">Cell membrane</location>
        <topology evidence="1">Multi-pass membrane protein</topology>
    </subcellularLocation>
</comment>
<evidence type="ECO:0000313" key="9">
    <source>
        <dbReference type="EMBL" id="RJL26493.1"/>
    </source>
</evidence>
<evidence type="ECO:0000256" key="7">
    <source>
        <dbReference type="SAM" id="Phobius"/>
    </source>
</evidence>
<dbReference type="Pfam" id="PF00753">
    <property type="entry name" value="Lactamase_B"/>
    <property type="match status" value="1"/>
</dbReference>
<feature type="transmembrane region" description="Helical" evidence="7">
    <location>
        <begin position="501"/>
        <end position="520"/>
    </location>
</feature>
<feature type="transmembrane region" description="Helical" evidence="7">
    <location>
        <begin position="339"/>
        <end position="356"/>
    </location>
</feature>
<dbReference type="Gene3D" id="3.60.15.10">
    <property type="entry name" value="Ribonuclease Z/Hydroxyacylglutathione hydrolase-like"/>
    <property type="match status" value="1"/>
</dbReference>
<evidence type="ECO:0000259" key="8">
    <source>
        <dbReference type="SMART" id="SM00849"/>
    </source>
</evidence>
<keyword evidence="5 7" id="KW-0472">Membrane</keyword>
<keyword evidence="10" id="KW-1185">Reference proteome</keyword>
<feature type="transmembrane region" description="Helical" evidence="7">
    <location>
        <begin position="310"/>
        <end position="332"/>
    </location>
</feature>
<protein>
    <submittedName>
        <fullName evidence="9">ComEC/Rec2 family competence protein</fullName>
    </submittedName>
</protein>
<feature type="transmembrane region" description="Helical" evidence="7">
    <location>
        <begin position="532"/>
        <end position="551"/>
    </location>
</feature>
<dbReference type="AlphaFoldDB" id="A0A3A4AL37"/>
<evidence type="ECO:0000256" key="5">
    <source>
        <dbReference type="ARBA" id="ARBA00023136"/>
    </source>
</evidence>
<feature type="domain" description="Metallo-beta-lactamase" evidence="8">
    <location>
        <begin position="595"/>
        <end position="793"/>
    </location>
</feature>
<dbReference type="InterPro" id="IPR035681">
    <property type="entry name" value="ComA-like_MBL"/>
</dbReference>
<sequence length="864" mass="89024">MPRPGSGRGTAPPEKNRAPGKDTVPRAERPSQGRGADSRADGGLVREGAFTCRLLLPALGAWLTSLVLLRASPVVAWLVLAAAASAVAVLAAPPLLARAPGRIGRGRALRRRAEGEGRAGWRNVGVGVLVCVAGAAGAVGFRLEAVRGGPVAELAGREAVAEAEVVLTEDMRVRAGRGGAVPGEPVLGRGRVERVWARDGAVRVRAPVLLLADGRRWLGLLPSQRVRVTARFAAAREGELLAAVLLVRGPPEVAGEPSGLQRWAGGLRAGLREASTTLPPAQGGLLPALVIGDTARMDEQVRADFRDAGLGHLTAVSGANLAIIAGAAVALARWAGLPLVARGGFAALAMIAFAVVARPSPSVLRALVMGLIAAVALATGRSRHAFTALTVASLGLVLFDPELAASYGFALSVCATGGILLLAPRWRDRFARRVPFPLAEALAVTAAAQAACTPVLVLMTGGLGPASIPANLLAGPAVAPATVLGFLVALVAPFQMEVARLLAHLAGAPVWWIVTVARIAAALPGATLPWPAGWPGLALLLVAGFAAWVVVRRHALRRTVAVVVACALPALLAVRCAAAPWPPPGWLLVACDVGQGDALVANAGDGRAVVVDTGPDPVAVDRCLRRLGVRAIPLLVLTHPHLDHTAGLSGALRERPAGAVLLSPYGRDGSRPDGEGPFGVDVRHIPRGVPLWHARAGTRWRFGALEITVVAAAETLTGGDDAVNNASVVLLARWPQATVLLPGDIEPEAQRDLVRRGVPRADVLKVPHHGSAKQDPAFLQATGARAALISAGSGNSYGHPAPGTLRRLAALGMRTHRTDQEGDLALTTTRPGTLLITSSQVRRGCPGTRSRGRGGGRRRGGGAW</sequence>
<feature type="compositionally biased region" description="Basic and acidic residues" evidence="6">
    <location>
        <begin position="14"/>
        <end position="40"/>
    </location>
</feature>
<gene>
    <name evidence="9" type="ORF">D5H75_26275</name>
</gene>
<dbReference type="CDD" id="cd07731">
    <property type="entry name" value="ComA-like_MBL-fold"/>
    <property type="match status" value="1"/>
</dbReference>
<dbReference type="InterPro" id="IPR036866">
    <property type="entry name" value="RibonucZ/Hydroxyglut_hydro"/>
</dbReference>
<dbReference type="InterPro" id="IPR001279">
    <property type="entry name" value="Metallo-B-lactamas"/>
</dbReference>
<dbReference type="OrthoDB" id="7177610at2"/>
<name>A0A3A4AL37_9ACTN</name>
<feature type="transmembrane region" description="Helical" evidence="7">
    <location>
        <begin position="54"/>
        <end position="71"/>
    </location>
</feature>
<comment type="caution">
    <text evidence="9">The sequence shown here is derived from an EMBL/GenBank/DDBJ whole genome shotgun (WGS) entry which is preliminary data.</text>
</comment>
<dbReference type="PANTHER" id="PTHR30619:SF1">
    <property type="entry name" value="RECOMBINATION PROTEIN 2"/>
    <property type="match status" value="1"/>
</dbReference>
<feature type="region of interest" description="Disordered" evidence="6">
    <location>
        <begin position="1"/>
        <end position="40"/>
    </location>
</feature>
<feature type="transmembrane region" description="Helical" evidence="7">
    <location>
        <begin position="407"/>
        <end position="426"/>
    </location>
</feature>
<feature type="transmembrane region" description="Helical" evidence="7">
    <location>
        <begin position="362"/>
        <end position="378"/>
    </location>
</feature>
<evidence type="ECO:0000313" key="10">
    <source>
        <dbReference type="Proteomes" id="UP000265768"/>
    </source>
</evidence>
<evidence type="ECO:0000256" key="4">
    <source>
        <dbReference type="ARBA" id="ARBA00022989"/>
    </source>
</evidence>
<dbReference type="InterPro" id="IPR004477">
    <property type="entry name" value="ComEC_N"/>
</dbReference>
<evidence type="ECO:0000256" key="1">
    <source>
        <dbReference type="ARBA" id="ARBA00004651"/>
    </source>
</evidence>
<dbReference type="NCBIfam" id="TIGR00360">
    <property type="entry name" value="ComEC_N-term"/>
    <property type="match status" value="1"/>
</dbReference>
<keyword evidence="3 7" id="KW-0812">Transmembrane</keyword>
<evidence type="ECO:0000256" key="6">
    <source>
        <dbReference type="SAM" id="MobiDB-lite"/>
    </source>
</evidence>
<dbReference type="SUPFAM" id="SSF56281">
    <property type="entry name" value="Metallo-hydrolase/oxidoreductase"/>
    <property type="match status" value="1"/>
</dbReference>
<evidence type="ECO:0000256" key="3">
    <source>
        <dbReference type="ARBA" id="ARBA00022692"/>
    </source>
</evidence>
<dbReference type="EMBL" id="QZEY01000012">
    <property type="protein sequence ID" value="RJL26493.1"/>
    <property type="molecule type" value="Genomic_DNA"/>
</dbReference>
<feature type="region of interest" description="Disordered" evidence="6">
    <location>
        <begin position="840"/>
        <end position="864"/>
    </location>
</feature>
<feature type="transmembrane region" description="Helical" evidence="7">
    <location>
        <begin position="438"/>
        <end position="460"/>
    </location>
</feature>
<reference evidence="9 10" key="1">
    <citation type="submission" date="2018-09" db="EMBL/GenBank/DDBJ databases">
        <title>YIM 75507 draft genome.</title>
        <authorList>
            <person name="Tang S."/>
            <person name="Feng Y."/>
        </authorList>
    </citation>
    <scope>NUCLEOTIDE SEQUENCE [LARGE SCALE GENOMIC DNA]</scope>
    <source>
        <strain evidence="9 10">YIM 75507</strain>
    </source>
</reference>
<feature type="transmembrane region" description="Helical" evidence="7">
    <location>
        <begin position="472"/>
        <end position="494"/>
    </location>
</feature>
<accession>A0A3A4AL37</accession>
<feature type="transmembrane region" description="Helical" evidence="7">
    <location>
        <begin position="77"/>
        <end position="99"/>
    </location>
</feature>
<dbReference type="PANTHER" id="PTHR30619">
    <property type="entry name" value="DNA INTERNALIZATION/COMPETENCE PROTEIN COMEC/REC2"/>
    <property type="match status" value="1"/>
</dbReference>
<proteinExistence type="predicted"/>
<feature type="transmembrane region" description="Helical" evidence="7">
    <location>
        <begin position="560"/>
        <end position="581"/>
    </location>
</feature>
<dbReference type="SMART" id="SM00849">
    <property type="entry name" value="Lactamase_B"/>
    <property type="match status" value="1"/>
</dbReference>